<keyword evidence="4" id="KW-1185">Reference proteome</keyword>
<comment type="caution">
    <text evidence="3">The sequence shown here is derived from an EMBL/GenBank/DDBJ whole genome shotgun (WGS) entry which is preliminary data.</text>
</comment>
<feature type="transmembrane region" description="Helical" evidence="2">
    <location>
        <begin position="105"/>
        <end position="123"/>
    </location>
</feature>
<keyword evidence="2" id="KW-0812">Transmembrane</keyword>
<keyword evidence="2" id="KW-1133">Transmembrane helix</keyword>
<sequence length="146" mass="15732">MATGRHNAVGGPRRASQGPGDPRRGSPGTDWPARDGLGSRRSLLVCKSSVEVPVTGIIIILPSQMGQTSKDESMWLWTISNGLDSKGAPLLVFLSCIRYLKSDSALIAFGTPYLFAIGIYLRYSTLFSLVYIYSDTIYGGIDGVTL</sequence>
<proteinExistence type="predicted"/>
<evidence type="ECO:0000256" key="1">
    <source>
        <dbReference type="SAM" id="MobiDB-lite"/>
    </source>
</evidence>
<evidence type="ECO:0000313" key="3">
    <source>
        <dbReference type="EMBL" id="CAD6266008.1"/>
    </source>
</evidence>
<accession>A0A811R7P1</accession>
<dbReference type="Proteomes" id="UP000604825">
    <property type="component" value="Unassembled WGS sequence"/>
</dbReference>
<dbReference type="AlphaFoldDB" id="A0A811R7P1"/>
<protein>
    <submittedName>
        <fullName evidence="3">Uncharacterized protein</fullName>
    </submittedName>
</protein>
<keyword evidence="2" id="KW-0472">Membrane</keyword>
<evidence type="ECO:0000313" key="4">
    <source>
        <dbReference type="Proteomes" id="UP000604825"/>
    </source>
</evidence>
<feature type="region of interest" description="Disordered" evidence="1">
    <location>
        <begin position="1"/>
        <end position="35"/>
    </location>
</feature>
<gene>
    <name evidence="3" type="ORF">NCGR_LOCUS49313</name>
</gene>
<name>A0A811R7P1_9POAL</name>
<reference evidence="3" key="1">
    <citation type="submission" date="2020-10" db="EMBL/GenBank/DDBJ databases">
        <authorList>
            <person name="Han B."/>
            <person name="Lu T."/>
            <person name="Zhao Q."/>
            <person name="Huang X."/>
            <person name="Zhao Y."/>
        </authorList>
    </citation>
    <scope>NUCLEOTIDE SEQUENCE</scope>
</reference>
<evidence type="ECO:0000256" key="2">
    <source>
        <dbReference type="SAM" id="Phobius"/>
    </source>
</evidence>
<organism evidence="3 4">
    <name type="scientific">Miscanthus lutarioriparius</name>
    <dbReference type="NCBI Taxonomy" id="422564"/>
    <lineage>
        <taxon>Eukaryota</taxon>
        <taxon>Viridiplantae</taxon>
        <taxon>Streptophyta</taxon>
        <taxon>Embryophyta</taxon>
        <taxon>Tracheophyta</taxon>
        <taxon>Spermatophyta</taxon>
        <taxon>Magnoliopsida</taxon>
        <taxon>Liliopsida</taxon>
        <taxon>Poales</taxon>
        <taxon>Poaceae</taxon>
        <taxon>PACMAD clade</taxon>
        <taxon>Panicoideae</taxon>
        <taxon>Andropogonodae</taxon>
        <taxon>Andropogoneae</taxon>
        <taxon>Saccharinae</taxon>
        <taxon>Miscanthus</taxon>
    </lineage>
</organism>
<dbReference type="EMBL" id="CAJGYO010000013">
    <property type="protein sequence ID" value="CAD6266008.1"/>
    <property type="molecule type" value="Genomic_DNA"/>
</dbReference>